<dbReference type="PANTHER" id="PTHR24252:SF7">
    <property type="entry name" value="HYALIN"/>
    <property type="match status" value="1"/>
</dbReference>
<feature type="chain" id="PRO_5042957957" description="Peptidase S1 domain-containing protein" evidence="11">
    <location>
        <begin position="32"/>
        <end position="464"/>
    </location>
</feature>
<evidence type="ECO:0000256" key="11">
    <source>
        <dbReference type="SAM" id="SignalP"/>
    </source>
</evidence>
<keyword evidence="5 9" id="KW-0378">Hydrolase</keyword>
<dbReference type="GO" id="GO:0006508">
    <property type="term" value="P:proteolysis"/>
    <property type="evidence" value="ECO:0007669"/>
    <property type="project" value="UniProtKB-KW"/>
</dbReference>
<dbReference type="SUPFAM" id="SSF50494">
    <property type="entry name" value="Trypsin-like serine proteases"/>
    <property type="match status" value="1"/>
</dbReference>
<evidence type="ECO:0000256" key="4">
    <source>
        <dbReference type="ARBA" id="ARBA00022729"/>
    </source>
</evidence>
<dbReference type="InterPro" id="IPR001254">
    <property type="entry name" value="Trypsin_dom"/>
</dbReference>
<keyword evidence="3 9" id="KW-0645">Protease</keyword>
<dbReference type="PROSITE" id="PS51257">
    <property type="entry name" value="PROKAR_LIPOPROTEIN"/>
    <property type="match status" value="1"/>
</dbReference>
<dbReference type="SMART" id="SM00020">
    <property type="entry name" value="Tryp_SPc"/>
    <property type="match status" value="1"/>
</dbReference>
<reference evidence="13 14" key="1">
    <citation type="submission" date="2024-03" db="EMBL/GenBank/DDBJ databases">
        <title>The genome assembly and annotation of the cricket Gryllus longicercus Weissman &amp; Gray.</title>
        <authorList>
            <person name="Szrajer S."/>
            <person name="Gray D."/>
            <person name="Ylla G."/>
        </authorList>
    </citation>
    <scope>NUCLEOTIDE SEQUENCE [LARGE SCALE GENOMIC DNA]</scope>
    <source>
        <strain evidence="13">DAG 2021-001</strain>
        <tissue evidence="13">Whole body minus gut</tissue>
    </source>
</reference>
<keyword evidence="4 11" id="KW-0732">Signal</keyword>
<dbReference type="Gene3D" id="2.40.10.10">
    <property type="entry name" value="Trypsin-like serine proteases"/>
    <property type="match status" value="1"/>
</dbReference>
<dbReference type="InterPro" id="IPR018114">
    <property type="entry name" value="TRYPSIN_HIS"/>
</dbReference>
<evidence type="ECO:0000256" key="10">
    <source>
        <dbReference type="SAM" id="MobiDB-lite"/>
    </source>
</evidence>
<feature type="compositionally biased region" description="Pro residues" evidence="10">
    <location>
        <begin position="119"/>
        <end position="140"/>
    </location>
</feature>
<comment type="subcellular location">
    <subcellularLocation>
        <location evidence="1">Secreted</location>
    </subcellularLocation>
</comment>
<dbReference type="AlphaFoldDB" id="A0AAN9ZB03"/>
<evidence type="ECO:0000256" key="9">
    <source>
        <dbReference type="RuleBase" id="RU363034"/>
    </source>
</evidence>
<comment type="similarity">
    <text evidence="8">Belongs to the peptidase S1 family. CLIP subfamily.</text>
</comment>
<evidence type="ECO:0000256" key="5">
    <source>
        <dbReference type="ARBA" id="ARBA00022801"/>
    </source>
</evidence>
<evidence type="ECO:0000256" key="1">
    <source>
        <dbReference type="ARBA" id="ARBA00004613"/>
    </source>
</evidence>
<evidence type="ECO:0000256" key="6">
    <source>
        <dbReference type="ARBA" id="ARBA00022825"/>
    </source>
</evidence>
<dbReference type="InterPro" id="IPR001314">
    <property type="entry name" value="Peptidase_S1A"/>
</dbReference>
<dbReference type="GO" id="GO:0004252">
    <property type="term" value="F:serine-type endopeptidase activity"/>
    <property type="evidence" value="ECO:0007669"/>
    <property type="project" value="InterPro"/>
</dbReference>
<sequence length="464" mass="49930">MSPPARGPSPPSLPLPLLLLMALLLVACGAAQRSDGEACETRNHLQGECRAVSKCPWALELIKRREVPEICSFRGDMAIVCCVGEHSHATRPPPPPQLPRPVVGLGDADVDNSFLRPRPSQPQPQPQPQPQQPRPRPTSVPPWGGETAQPQPHPQLQPHRPRPGGLAGRIAHEKCRQFSADVTQTIEALPLVPNPKPVQVHVPNCDISRLPLIVGGENAELGEFPHMAAIGFAERGGVAWHCGGSLISDEFVLTAAHCTSTSHGPPVRVRLGELNLKSDADGASPVDIAVAEVIRHPEYRPPSKYHDIALLRLAQRARFGKNLRPACLYTRPDFPPAINKTIATGWGRIDYAESPSDTLLKVALDIIDNNLCNELWRSASGTRPLADGIAPTMLCAGVLKGGKDTCQGDSGGPIQITGPENKCVYHVVGVTSFGKGCALKNSPGVYTRVSSYVPWIESVVWPNE</sequence>
<keyword evidence="7" id="KW-1015">Disulfide bond</keyword>
<dbReference type="SMART" id="SM00680">
    <property type="entry name" value="CLIP"/>
    <property type="match status" value="1"/>
</dbReference>
<comment type="caution">
    <text evidence="13">The sequence shown here is derived from an EMBL/GenBank/DDBJ whole genome shotgun (WGS) entry which is preliminary data.</text>
</comment>
<proteinExistence type="inferred from homology"/>
<keyword evidence="14" id="KW-1185">Reference proteome</keyword>
<dbReference type="Proteomes" id="UP001378592">
    <property type="component" value="Unassembled WGS sequence"/>
</dbReference>
<dbReference type="InterPro" id="IPR009003">
    <property type="entry name" value="Peptidase_S1_PA"/>
</dbReference>
<keyword evidence="6 9" id="KW-0720">Serine protease</keyword>
<dbReference type="InterPro" id="IPR043504">
    <property type="entry name" value="Peptidase_S1_PA_chymotrypsin"/>
</dbReference>
<accession>A0AAN9ZB03</accession>
<dbReference type="CDD" id="cd00190">
    <property type="entry name" value="Tryp_SPc"/>
    <property type="match status" value="1"/>
</dbReference>
<evidence type="ECO:0000256" key="3">
    <source>
        <dbReference type="ARBA" id="ARBA00022670"/>
    </source>
</evidence>
<feature type="domain" description="Peptidase S1" evidence="12">
    <location>
        <begin position="213"/>
        <end position="461"/>
    </location>
</feature>
<dbReference type="FunFam" id="2.40.10.10:FF:000015">
    <property type="entry name" value="Atrial natriuretic peptide-converting enzyme"/>
    <property type="match status" value="1"/>
</dbReference>
<dbReference type="Pfam" id="PF00089">
    <property type="entry name" value="Trypsin"/>
    <property type="match status" value="1"/>
</dbReference>
<dbReference type="InterPro" id="IPR033116">
    <property type="entry name" value="TRYPSIN_SER"/>
</dbReference>
<organism evidence="13 14">
    <name type="scientific">Gryllus longicercus</name>
    <dbReference type="NCBI Taxonomy" id="2509291"/>
    <lineage>
        <taxon>Eukaryota</taxon>
        <taxon>Metazoa</taxon>
        <taxon>Ecdysozoa</taxon>
        <taxon>Arthropoda</taxon>
        <taxon>Hexapoda</taxon>
        <taxon>Insecta</taxon>
        <taxon>Pterygota</taxon>
        <taxon>Neoptera</taxon>
        <taxon>Polyneoptera</taxon>
        <taxon>Orthoptera</taxon>
        <taxon>Ensifera</taxon>
        <taxon>Gryllidea</taxon>
        <taxon>Grylloidea</taxon>
        <taxon>Gryllidae</taxon>
        <taxon>Gryllinae</taxon>
        <taxon>Gryllus</taxon>
    </lineage>
</organism>
<evidence type="ECO:0000256" key="7">
    <source>
        <dbReference type="ARBA" id="ARBA00023157"/>
    </source>
</evidence>
<dbReference type="PRINTS" id="PR00722">
    <property type="entry name" value="CHYMOTRYPSIN"/>
</dbReference>
<dbReference type="PROSITE" id="PS00135">
    <property type="entry name" value="TRYPSIN_SER"/>
    <property type="match status" value="1"/>
</dbReference>
<feature type="region of interest" description="Disordered" evidence="10">
    <location>
        <begin position="86"/>
        <end position="167"/>
    </location>
</feature>
<evidence type="ECO:0000256" key="2">
    <source>
        <dbReference type="ARBA" id="ARBA00022525"/>
    </source>
</evidence>
<gene>
    <name evidence="13" type="ORF">R5R35_014197</name>
</gene>
<dbReference type="InterPro" id="IPR022700">
    <property type="entry name" value="CLIP"/>
</dbReference>
<evidence type="ECO:0000256" key="8">
    <source>
        <dbReference type="ARBA" id="ARBA00024195"/>
    </source>
</evidence>
<protein>
    <recommendedName>
        <fullName evidence="12">Peptidase S1 domain-containing protein</fullName>
    </recommendedName>
</protein>
<dbReference type="GO" id="GO:0005576">
    <property type="term" value="C:extracellular region"/>
    <property type="evidence" value="ECO:0007669"/>
    <property type="project" value="UniProtKB-SubCell"/>
</dbReference>
<evidence type="ECO:0000313" key="13">
    <source>
        <dbReference type="EMBL" id="KAK7868874.1"/>
    </source>
</evidence>
<dbReference type="PROSITE" id="PS50240">
    <property type="entry name" value="TRYPSIN_DOM"/>
    <property type="match status" value="1"/>
</dbReference>
<name>A0AAN9ZB03_9ORTH</name>
<dbReference type="EMBL" id="JAZDUA010000085">
    <property type="protein sequence ID" value="KAK7868874.1"/>
    <property type="molecule type" value="Genomic_DNA"/>
</dbReference>
<dbReference type="PROSITE" id="PS00134">
    <property type="entry name" value="TRYPSIN_HIS"/>
    <property type="match status" value="1"/>
</dbReference>
<evidence type="ECO:0000313" key="14">
    <source>
        <dbReference type="Proteomes" id="UP001378592"/>
    </source>
</evidence>
<dbReference type="PANTHER" id="PTHR24252">
    <property type="entry name" value="ACROSIN-RELATED"/>
    <property type="match status" value="1"/>
</dbReference>
<keyword evidence="2" id="KW-0964">Secreted</keyword>
<feature type="signal peptide" evidence="11">
    <location>
        <begin position="1"/>
        <end position="31"/>
    </location>
</feature>
<evidence type="ECO:0000259" key="12">
    <source>
        <dbReference type="PROSITE" id="PS50240"/>
    </source>
</evidence>